<dbReference type="Proteomes" id="UP000480929">
    <property type="component" value="Unassembled WGS sequence"/>
</dbReference>
<name>A0A6N7S3L6_9FIRM</name>
<sequence>MSAETLAGIYFPLTANQGSGYHEIEACPALKPWIRCFWVYTEQCDQIVIPDTCMDIILCVDEAGRSEIFFCGINDFTFTSLNDNTRPGIRLIGIRFYFWAVASFCSGSLKNVRNTQDQMDSIFPGWAESLKQAFDEAESLEALWPKWEAFLLQHQHADPIPPVLYEAAERIIRRKGVLAIAELADELGLEKRWMERKFLACYGVSGKRLSLLVRYQLIWQACLQDHDFNVQDTVADYGFYDQAHLLNFFKKYHSQRLSFFSKTAKR</sequence>
<evidence type="ECO:0000313" key="3">
    <source>
        <dbReference type="EMBL" id="MSC31853.1"/>
    </source>
</evidence>
<organism evidence="2 4">
    <name type="scientific">Holdemania massiliensis</name>
    <dbReference type="NCBI Taxonomy" id="1468449"/>
    <lineage>
        <taxon>Bacteria</taxon>
        <taxon>Bacillati</taxon>
        <taxon>Bacillota</taxon>
        <taxon>Erysipelotrichia</taxon>
        <taxon>Erysipelotrichales</taxon>
        <taxon>Erysipelotrichaceae</taxon>
        <taxon>Holdemania</taxon>
    </lineage>
</organism>
<comment type="caution">
    <text evidence="2">The sequence shown here is derived from an EMBL/GenBank/DDBJ whole genome shotgun (WGS) entry which is preliminary data.</text>
</comment>
<protein>
    <submittedName>
        <fullName evidence="2">Helix-turn-helix domain-containing protein</fullName>
    </submittedName>
</protein>
<dbReference type="InterPro" id="IPR046532">
    <property type="entry name" value="DUF6597"/>
</dbReference>
<proteinExistence type="predicted"/>
<dbReference type="Gene3D" id="1.10.10.60">
    <property type="entry name" value="Homeodomain-like"/>
    <property type="match status" value="1"/>
</dbReference>
<dbReference type="RefSeq" id="WP_154237735.1">
    <property type="nucleotide sequence ID" value="NZ_WKPI01000002.1"/>
</dbReference>
<keyword evidence="5" id="KW-1185">Reference proteome</keyword>
<dbReference type="Proteomes" id="UP000433575">
    <property type="component" value="Unassembled WGS sequence"/>
</dbReference>
<dbReference type="EMBL" id="WKPJ01000002">
    <property type="protein sequence ID" value="MSA88098.1"/>
    <property type="molecule type" value="Genomic_DNA"/>
</dbReference>
<evidence type="ECO:0000259" key="1">
    <source>
        <dbReference type="PROSITE" id="PS01124"/>
    </source>
</evidence>
<dbReference type="OrthoDB" id="323290at2"/>
<dbReference type="AlphaFoldDB" id="A0A6N7S3L6"/>
<dbReference type="GO" id="GO:0003700">
    <property type="term" value="F:DNA-binding transcription factor activity"/>
    <property type="evidence" value="ECO:0007669"/>
    <property type="project" value="InterPro"/>
</dbReference>
<gene>
    <name evidence="3" type="ORF">GKD88_01770</name>
    <name evidence="2" type="ORF">GKE08_01970</name>
</gene>
<dbReference type="PROSITE" id="PS01124">
    <property type="entry name" value="HTH_ARAC_FAMILY_2"/>
    <property type="match status" value="1"/>
</dbReference>
<dbReference type="InterPro" id="IPR018060">
    <property type="entry name" value="HTH_AraC"/>
</dbReference>
<feature type="domain" description="HTH araC/xylS-type" evidence="1">
    <location>
        <begin position="162"/>
        <end position="263"/>
    </location>
</feature>
<dbReference type="EMBL" id="WKPI01000002">
    <property type="protein sequence ID" value="MSC31853.1"/>
    <property type="molecule type" value="Genomic_DNA"/>
</dbReference>
<reference evidence="4 5" key="1">
    <citation type="journal article" date="2019" name="Nat. Med.">
        <title>A library of human gut bacterial isolates paired with longitudinal multiomics data enables mechanistic microbiome research.</title>
        <authorList>
            <person name="Poyet M."/>
            <person name="Groussin M."/>
            <person name="Gibbons S.M."/>
            <person name="Avila-Pacheco J."/>
            <person name="Jiang X."/>
            <person name="Kearney S.M."/>
            <person name="Perrotta A.R."/>
            <person name="Berdy B."/>
            <person name="Zhao S."/>
            <person name="Lieberman T.D."/>
            <person name="Swanson P.K."/>
            <person name="Smith M."/>
            <person name="Roesemann S."/>
            <person name="Alexander J.E."/>
            <person name="Rich S.A."/>
            <person name="Livny J."/>
            <person name="Vlamakis H."/>
            <person name="Clish C."/>
            <person name="Bullock K."/>
            <person name="Deik A."/>
            <person name="Scott J."/>
            <person name="Pierce K.A."/>
            <person name="Xavier R.J."/>
            <person name="Alm E.J."/>
        </authorList>
    </citation>
    <scope>NUCLEOTIDE SEQUENCE [LARGE SCALE GENOMIC DNA]</scope>
    <source>
        <strain evidence="2 4">BIOML-A4</strain>
        <strain evidence="3 5">BIOML-A5</strain>
    </source>
</reference>
<accession>A0A6N7S3L6</accession>
<evidence type="ECO:0000313" key="5">
    <source>
        <dbReference type="Proteomes" id="UP000480929"/>
    </source>
</evidence>
<dbReference type="GO" id="GO:0043565">
    <property type="term" value="F:sequence-specific DNA binding"/>
    <property type="evidence" value="ECO:0007669"/>
    <property type="project" value="InterPro"/>
</dbReference>
<evidence type="ECO:0000313" key="4">
    <source>
        <dbReference type="Proteomes" id="UP000433575"/>
    </source>
</evidence>
<evidence type="ECO:0000313" key="2">
    <source>
        <dbReference type="EMBL" id="MSA88098.1"/>
    </source>
</evidence>
<dbReference type="Pfam" id="PF20240">
    <property type="entry name" value="DUF6597"/>
    <property type="match status" value="1"/>
</dbReference>